<comment type="caution">
    <text evidence="2">The sequence shown here is derived from an EMBL/GenBank/DDBJ whole genome shotgun (WGS) entry which is preliminary data.</text>
</comment>
<evidence type="ECO:0000313" key="3">
    <source>
        <dbReference type="Proteomes" id="UP000050424"/>
    </source>
</evidence>
<feature type="region of interest" description="Disordered" evidence="1">
    <location>
        <begin position="54"/>
        <end position="82"/>
    </location>
</feature>
<dbReference type="Proteomes" id="UP000050424">
    <property type="component" value="Unassembled WGS sequence"/>
</dbReference>
<evidence type="ECO:0000313" key="2">
    <source>
        <dbReference type="EMBL" id="KPM41772.1"/>
    </source>
</evidence>
<protein>
    <submittedName>
        <fullName evidence="2">Uncharacterized protein</fullName>
    </submittedName>
</protein>
<keyword evidence="3" id="KW-1185">Reference proteome</keyword>
<dbReference type="AlphaFoldDB" id="A0A0N8H7H3"/>
<accession>A0A0N8H7H3</accession>
<feature type="compositionally biased region" description="Basic residues" evidence="1">
    <location>
        <begin position="57"/>
        <end position="69"/>
    </location>
</feature>
<gene>
    <name evidence="2" type="ORF">AK830_g4804</name>
</gene>
<dbReference type="EMBL" id="LKCW01000059">
    <property type="protein sequence ID" value="KPM41772.1"/>
    <property type="molecule type" value="Genomic_DNA"/>
</dbReference>
<proteinExistence type="predicted"/>
<name>A0A0N8H7H3_9HYPO</name>
<evidence type="ECO:0000256" key="1">
    <source>
        <dbReference type="SAM" id="MobiDB-lite"/>
    </source>
</evidence>
<reference evidence="2 3" key="1">
    <citation type="submission" date="2015-09" db="EMBL/GenBank/DDBJ databases">
        <title>Draft genome of a European isolate of the apple canker pathogen Neonectria ditissima.</title>
        <authorList>
            <person name="Gomez-Cortecero A."/>
            <person name="Harrison R.J."/>
            <person name="Armitage A.D."/>
        </authorList>
    </citation>
    <scope>NUCLEOTIDE SEQUENCE [LARGE SCALE GENOMIC DNA]</scope>
    <source>
        <strain evidence="2 3">R09/05</strain>
    </source>
</reference>
<organism evidence="2 3">
    <name type="scientific">Neonectria ditissima</name>
    <dbReference type="NCBI Taxonomy" id="78410"/>
    <lineage>
        <taxon>Eukaryota</taxon>
        <taxon>Fungi</taxon>
        <taxon>Dikarya</taxon>
        <taxon>Ascomycota</taxon>
        <taxon>Pezizomycotina</taxon>
        <taxon>Sordariomycetes</taxon>
        <taxon>Hypocreomycetidae</taxon>
        <taxon>Hypocreales</taxon>
        <taxon>Nectriaceae</taxon>
        <taxon>Neonectria</taxon>
    </lineage>
</organism>
<sequence>MHLPDRVATSNEQLRHPLGRHLRVSLPAREPSEPPSLLFLLPLPVSAAPCLFSPARTRTRNPHPHRQPRQQRETPSVFSRSRLRARSLVPRAPSPSSVSLRFHSRFRFRFRFAPWSLHVALSALLPSTLTFHPPPPQVPSAAQRAAQSKSLLTRSCSFRDPLANETLATSCNPVSKYIPALRIKSRRYGPLTRKRGTTTIPV</sequence>